<accession>A0A914ZA24</accession>
<comment type="similarity">
    <text evidence="3">Belongs to the peptidase T1B family.</text>
</comment>
<name>A0A914ZA24_9BILA</name>
<dbReference type="PANTHER" id="PTHR32194:SF6">
    <property type="entry name" value="PROTEASOME SUBUNIT BETA"/>
    <property type="match status" value="1"/>
</dbReference>
<comment type="subcellular location">
    <subcellularLocation>
        <location evidence="3">Cytoplasm</location>
    </subcellularLocation>
    <subcellularLocation>
        <location evidence="3">Nucleus</location>
    </subcellularLocation>
</comment>
<keyword evidence="4" id="KW-1185">Reference proteome</keyword>
<dbReference type="GO" id="GO:0051603">
    <property type="term" value="P:proteolysis involved in protein catabolic process"/>
    <property type="evidence" value="ECO:0007669"/>
    <property type="project" value="InterPro"/>
</dbReference>
<dbReference type="PANTHER" id="PTHR32194">
    <property type="entry name" value="METALLOPROTEASE TLDD"/>
    <property type="match status" value="1"/>
</dbReference>
<dbReference type="GO" id="GO:0019774">
    <property type="term" value="C:proteasome core complex, beta-subunit complex"/>
    <property type="evidence" value="ECO:0007669"/>
    <property type="project" value="UniProtKB-UniRule"/>
</dbReference>
<dbReference type="InterPro" id="IPR016295">
    <property type="entry name" value="Proteasome_beta4"/>
</dbReference>
<comment type="subunit">
    <text evidence="2">The 26S proteasome consists of a 20S proteasome core and two 19S regulatory subunits. The 20S proteasome core is composed of 28 subunits that are arranged in four stacked rings, resulting in a barrel-shaped structure. The two end rings are each formed by seven alpha subunits, and the two central rings are each formed by seven beta subunits. The catalytic chamber with the active sites is on the inside of the barrel.</text>
</comment>
<dbReference type="InterPro" id="IPR029055">
    <property type="entry name" value="Ntn_hydrolases_N"/>
</dbReference>
<dbReference type="GO" id="GO:0005634">
    <property type="term" value="C:nucleus"/>
    <property type="evidence" value="ECO:0007669"/>
    <property type="project" value="UniProtKB-SubCell"/>
</dbReference>
<evidence type="ECO:0000313" key="4">
    <source>
        <dbReference type="Proteomes" id="UP000887577"/>
    </source>
</evidence>
<reference evidence="5" key="1">
    <citation type="submission" date="2022-11" db="UniProtKB">
        <authorList>
            <consortium name="WormBaseParasite"/>
        </authorList>
    </citation>
    <scope>IDENTIFICATION</scope>
</reference>
<sequence>MEGIDKPLTHTLDPTCTGTSMYALVYKDGVAIATDRVCSYGKTARYKHIGRQYRVNENVIVAFGGDHADFQWLQNVIERKELDLKCYDIGAKLTPKGLHAYLTSLMYYRRSEMNPIMNTIIVAGMHPEPTYDNLVPFIGVITPRGVGYATKHVATGLGAMLLHQNMETVARSNDYKLSRDEAFALLRKCMEVHIYRDCTADNEYDISSITKDGVTMEQPQQVIGSWEISELNNQYE</sequence>
<evidence type="ECO:0000256" key="3">
    <source>
        <dbReference type="PIRNR" id="PIRNR001213"/>
    </source>
</evidence>
<keyword evidence="1 3" id="KW-0539">Nucleus</keyword>
<keyword evidence="3" id="KW-0647">Proteasome</keyword>
<keyword evidence="3" id="KW-0963">Cytoplasm</keyword>
<dbReference type="InterPro" id="IPR001353">
    <property type="entry name" value="Proteasome_sua/b"/>
</dbReference>
<dbReference type="Gene3D" id="3.60.20.10">
    <property type="entry name" value="Glutamine Phosphoribosylpyrophosphate, subunit 1, domain 1"/>
    <property type="match status" value="1"/>
</dbReference>
<evidence type="ECO:0000313" key="5">
    <source>
        <dbReference type="WBParaSite" id="PSU_v2.g9172.t1"/>
    </source>
</evidence>
<dbReference type="InterPro" id="IPR023333">
    <property type="entry name" value="Proteasome_suB-type"/>
</dbReference>
<dbReference type="AlphaFoldDB" id="A0A914ZA24"/>
<dbReference type="Pfam" id="PF00227">
    <property type="entry name" value="Proteasome"/>
    <property type="match status" value="1"/>
</dbReference>
<dbReference type="WBParaSite" id="PSU_v2.g9172.t1">
    <property type="protein sequence ID" value="PSU_v2.g9172.t1"/>
    <property type="gene ID" value="PSU_v2.g9172"/>
</dbReference>
<evidence type="ECO:0000256" key="1">
    <source>
        <dbReference type="ARBA" id="ARBA00023242"/>
    </source>
</evidence>
<organism evidence="4 5">
    <name type="scientific">Panagrolaimus superbus</name>
    <dbReference type="NCBI Taxonomy" id="310955"/>
    <lineage>
        <taxon>Eukaryota</taxon>
        <taxon>Metazoa</taxon>
        <taxon>Ecdysozoa</taxon>
        <taxon>Nematoda</taxon>
        <taxon>Chromadorea</taxon>
        <taxon>Rhabditida</taxon>
        <taxon>Tylenchina</taxon>
        <taxon>Panagrolaimomorpha</taxon>
        <taxon>Panagrolaimoidea</taxon>
        <taxon>Panagrolaimidae</taxon>
        <taxon>Panagrolaimus</taxon>
    </lineage>
</organism>
<dbReference type="Proteomes" id="UP000887577">
    <property type="component" value="Unplaced"/>
</dbReference>
<dbReference type="GO" id="GO:0005737">
    <property type="term" value="C:cytoplasm"/>
    <property type="evidence" value="ECO:0007669"/>
    <property type="project" value="UniProtKB-SubCell"/>
</dbReference>
<dbReference type="PIRSF" id="PIRSF001213">
    <property type="entry name" value="Psome_endopept_beta"/>
    <property type="match status" value="1"/>
</dbReference>
<proteinExistence type="inferred from homology"/>
<protein>
    <recommendedName>
        <fullName evidence="3">Proteasome subunit beta</fullName>
    </recommendedName>
</protein>
<comment type="function">
    <text evidence="3">Non-catalytic component of the proteasome.</text>
</comment>
<evidence type="ECO:0000256" key="2">
    <source>
        <dbReference type="ARBA" id="ARBA00026071"/>
    </source>
</evidence>
<dbReference type="SUPFAM" id="SSF56235">
    <property type="entry name" value="N-terminal nucleophile aminohydrolases (Ntn hydrolases)"/>
    <property type="match status" value="1"/>
</dbReference>